<dbReference type="Proteomes" id="UP000095743">
    <property type="component" value="Chromosome"/>
</dbReference>
<evidence type="ECO:0000313" key="1">
    <source>
        <dbReference type="EMBL" id="AOT73071.1"/>
    </source>
</evidence>
<protein>
    <recommendedName>
        <fullName evidence="3">Addiction module toxin RelE</fullName>
    </recommendedName>
</protein>
<evidence type="ECO:0000313" key="2">
    <source>
        <dbReference type="Proteomes" id="UP000095743"/>
    </source>
</evidence>
<dbReference type="STRING" id="1424294.Gferi_10350"/>
<gene>
    <name evidence="1" type="ORF">Gferi_10350</name>
</gene>
<dbReference type="AlphaFoldDB" id="A0A1D8GQ46"/>
<evidence type="ECO:0008006" key="3">
    <source>
        <dbReference type="Google" id="ProtNLM"/>
    </source>
</evidence>
<keyword evidence="2" id="KW-1185">Reference proteome</keyword>
<proteinExistence type="predicted"/>
<sequence>MVKIANKFDSSNPLTKEMNELVNKFIAGNSNPGVGSKHLFNGVYELRSRNGARVYYRMVDDTMEILGKSDKNTQQKVIDILMKMYD</sequence>
<dbReference type="EMBL" id="CP017269">
    <property type="protein sequence ID" value="AOT73071.1"/>
    <property type="molecule type" value="Genomic_DNA"/>
</dbReference>
<name>A0A1D8GQ46_9FIRM</name>
<dbReference type="KEGG" id="gfe:Gferi_10350"/>
<organism evidence="1 2">
    <name type="scientific">Geosporobacter ferrireducens</name>
    <dbReference type="NCBI Taxonomy" id="1424294"/>
    <lineage>
        <taxon>Bacteria</taxon>
        <taxon>Bacillati</taxon>
        <taxon>Bacillota</taxon>
        <taxon>Clostridia</taxon>
        <taxon>Peptostreptococcales</taxon>
        <taxon>Thermotaleaceae</taxon>
        <taxon>Geosporobacter</taxon>
    </lineage>
</organism>
<accession>A0A1D8GQ46</accession>
<reference evidence="1 2" key="1">
    <citation type="submission" date="2016-09" db="EMBL/GenBank/DDBJ databases">
        <title>Genomic analysis reveals versatility of anaerobic energy metabolism of Geosporobacter ferrireducens IRF9 of phylum Firmicutes.</title>
        <authorList>
            <person name="Kim S.-J."/>
        </authorList>
    </citation>
    <scope>NUCLEOTIDE SEQUENCE [LARGE SCALE GENOMIC DNA]</scope>
    <source>
        <strain evidence="1 2">IRF9</strain>
    </source>
</reference>